<keyword evidence="2" id="KW-1133">Transmembrane helix</keyword>
<dbReference type="SUPFAM" id="SSF81606">
    <property type="entry name" value="PP2C-like"/>
    <property type="match status" value="1"/>
</dbReference>
<dbReference type="RefSeq" id="WP_252664813.1">
    <property type="nucleotide sequence ID" value="NZ_CP098611.1"/>
</dbReference>
<dbReference type="InterPro" id="IPR036457">
    <property type="entry name" value="PPM-type-like_dom_sf"/>
</dbReference>
<accession>A0ABY5ATW0</accession>
<evidence type="ECO:0000259" key="3">
    <source>
        <dbReference type="PROSITE" id="PS51746"/>
    </source>
</evidence>
<reference evidence="4" key="1">
    <citation type="submission" date="2022-06" db="EMBL/GenBank/DDBJ databases">
        <title>Genome sequence of Phormidium yuhuli AB48 isolated from an industrial photobioreactor environment.</title>
        <authorList>
            <person name="Qiu Y."/>
            <person name="Noonan A.J.C."/>
            <person name="Dofher K."/>
            <person name="Koch M."/>
            <person name="Kieft B."/>
            <person name="Lin X."/>
            <person name="Ziels R.M."/>
            <person name="Hallam S.J."/>
        </authorList>
    </citation>
    <scope>NUCLEOTIDE SEQUENCE</scope>
    <source>
        <strain evidence="4">AB48</strain>
    </source>
</reference>
<keyword evidence="2" id="KW-0812">Transmembrane</keyword>
<dbReference type="EMBL" id="CP098611">
    <property type="protein sequence ID" value="USR92667.1"/>
    <property type="molecule type" value="Genomic_DNA"/>
</dbReference>
<gene>
    <name evidence="4" type="ORF">NEA10_08105</name>
</gene>
<dbReference type="SMART" id="SM00332">
    <property type="entry name" value="PP2Cc"/>
    <property type="match status" value="1"/>
</dbReference>
<feature type="region of interest" description="Disordered" evidence="1">
    <location>
        <begin position="520"/>
        <end position="542"/>
    </location>
</feature>
<dbReference type="InterPro" id="IPR001932">
    <property type="entry name" value="PPM-type_phosphatase-like_dom"/>
</dbReference>
<evidence type="ECO:0000313" key="5">
    <source>
        <dbReference type="Proteomes" id="UP001056708"/>
    </source>
</evidence>
<keyword evidence="2" id="KW-0472">Membrane</keyword>
<dbReference type="PROSITE" id="PS51746">
    <property type="entry name" value="PPM_2"/>
    <property type="match status" value="1"/>
</dbReference>
<proteinExistence type="predicted"/>
<evidence type="ECO:0000256" key="1">
    <source>
        <dbReference type="SAM" id="MobiDB-lite"/>
    </source>
</evidence>
<dbReference type="Proteomes" id="UP001056708">
    <property type="component" value="Chromosome"/>
</dbReference>
<sequence>MLFRDFANRIDPPETKLPHYLWAVGNLAAQIPAGETLGDRYEVIQPQIWCDRHPDRAPELPEEISLNHLPYLRLVRQQLHVPQIYSVYSPENHSGDPILLLDNAPITPEGQLYPSLRETWTGAPAVRQVYWLWQSLQLWSILDEQGVAASLLNPENIRVQGWRIWLLQLHSGNTGHQLTDLGYHWSNWLSGSSAIVAQPMMHLCQRMRDGEPLPSIEASLNQLLLELAAERPLLLEIYGASDPGPLRSHNEDACYPTASDLNHSDGYIRDLAILCDGVGGHDGGEVASQTAVRTLTLQLRELSKSIQLEPNPLPPNLISEQLAALVRVANNTIAYQNDSQEREARQRMGTTLVLAWQLGQSLRNTSGVVRPNSHELYLVNVGDSRAYWLTAHYCQQLTVDDDVAHREVEFGRSFRPEASQRVDAGALTQALGTRDSEFLQPSIQRFVIEEDGILLLCSDGLSDDDWVEKSWQQVAPAVLGGDCPLGDAVQAWIQLANEQNGHDNTSVVMMLCRVSPPPRKPVDHFETTPDFSQPPPESELSEASKALLYDPATDVPGSVGRRRRRTPAWQTWLGVILMIILGVGVFILAYQQMRSQDDSGPSFPEAPASGN</sequence>
<protein>
    <submittedName>
        <fullName evidence="4">Protein phosphatase 2C domain-containing protein</fullName>
    </submittedName>
</protein>
<evidence type="ECO:0000256" key="2">
    <source>
        <dbReference type="SAM" id="Phobius"/>
    </source>
</evidence>
<evidence type="ECO:0000313" key="4">
    <source>
        <dbReference type="EMBL" id="USR92667.1"/>
    </source>
</evidence>
<organism evidence="4 5">
    <name type="scientific">Phormidium yuhuli AB48</name>
    <dbReference type="NCBI Taxonomy" id="2940671"/>
    <lineage>
        <taxon>Bacteria</taxon>
        <taxon>Bacillati</taxon>
        <taxon>Cyanobacteriota</taxon>
        <taxon>Cyanophyceae</taxon>
        <taxon>Oscillatoriophycideae</taxon>
        <taxon>Oscillatoriales</taxon>
        <taxon>Oscillatoriaceae</taxon>
        <taxon>Phormidium</taxon>
        <taxon>Phormidium yuhuli</taxon>
    </lineage>
</organism>
<dbReference type="Gene3D" id="3.60.40.10">
    <property type="entry name" value="PPM-type phosphatase domain"/>
    <property type="match status" value="1"/>
</dbReference>
<dbReference type="CDD" id="cd00143">
    <property type="entry name" value="PP2Cc"/>
    <property type="match status" value="1"/>
</dbReference>
<feature type="transmembrane region" description="Helical" evidence="2">
    <location>
        <begin position="569"/>
        <end position="590"/>
    </location>
</feature>
<dbReference type="SMART" id="SM00331">
    <property type="entry name" value="PP2C_SIG"/>
    <property type="match status" value="1"/>
</dbReference>
<dbReference type="Pfam" id="PF13672">
    <property type="entry name" value="PP2C_2"/>
    <property type="match status" value="1"/>
</dbReference>
<keyword evidence="5" id="KW-1185">Reference proteome</keyword>
<feature type="domain" description="PPM-type phosphatase" evidence="3">
    <location>
        <begin position="236"/>
        <end position="512"/>
    </location>
</feature>
<name>A0ABY5ATW0_9CYAN</name>